<dbReference type="Gene3D" id="2.60.120.620">
    <property type="entry name" value="q2cbj1_9rhob like domain"/>
    <property type="match status" value="1"/>
</dbReference>
<dbReference type="SUPFAM" id="SSF51197">
    <property type="entry name" value="Clavaminate synthase-like"/>
    <property type="match status" value="1"/>
</dbReference>
<reference evidence="2 3" key="1">
    <citation type="submission" date="2021-12" db="EMBL/GenBank/DDBJ databases">
        <title>Genome sequencing of bacteria with rrn-lacking chromosome and rrn-plasmid.</title>
        <authorList>
            <person name="Anda M."/>
            <person name="Iwasaki W."/>
        </authorList>
    </citation>
    <scope>NUCLEOTIDE SEQUENCE [LARGE SCALE GENOMIC DNA]</scope>
    <source>
        <strain evidence="2 3">NBRC 101262</strain>
    </source>
</reference>
<dbReference type="PANTHER" id="PTHR20883">
    <property type="entry name" value="PHYTANOYL-COA DIOXYGENASE DOMAIN CONTAINING 1"/>
    <property type="match status" value="1"/>
</dbReference>
<organism evidence="2 3">
    <name type="scientific">Persicobacter psychrovividus</name>
    <dbReference type="NCBI Taxonomy" id="387638"/>
    <lineage>
        <taxon>Bacteria</taxon>
        <taxon>Pseudomonadati</taxon>
        <taxon>Bacteroidota</taxon>
        <taxon>Cytophagia</taxon>
        <taxon>Cytophagales</taxon>
        <taxon>Persicobacteraceae</taxon>
        <taxon>Persicobacter</taxon>
    </lineage>
</organism>
<gene>
    <name evidence="2" type="ORF">PEPS_20000</name>
</gene>
<accession>A0ABM7VFI2</accession>
<dbReference type="InterPro" id="IPR008775">
    <property type="entry name" value="Phytyl_CoA_dOase-like"/>
</dbReference>
<evidence type="ECO:0000256" key="1">
    <source>
        <dbReference type="ARBA" id="ARBA00001954"/>
    </source>
</evidence>
<evidence type="ECO:0000313" key="3">
    <source>
        <dbReference type="Proteomes" id="UP001354989"/>
    </source>
</evidence>
<sequence length="274" mass="30851">MNTNITAAQTEFYQENGFVVIDDFLTSDELDHWRQQVDEAVALRKGRALPDRNEVTEGADRTFVNKVFDQLINLWQDHEGVKKLMLDEQLGKMAAQLAQVDGIRIWHDQALFKQPWGNPSTLHTDNPYWSFHHPQAITIWIALDDATLQNGCLYFLPGSHKKTTYQEAGFSANMDEFFITFPELKNTPAVPANMKAGSCSFHNGLVVHGANANMTPFARRAMTCAYMPDGAIFNGKKNILSEAQHNALQVGQTLQDDQQNPLLWSKNLVSTPES</sequence>
<dbReference type="PANTHER" id="PTHR20883:SF48">
    <property type="entry name" value="ECTOINE DIOXYGENASE"/>
    <property type="match status" value="1"/>
</dbReference>
<comment type="cofactor">
    <cofactor evidence="1">
        <name>Fe(2+)</name>
        <dbReference type="ChEBI" id="CHEBI:29033"/>
    </cofactor>
</comment>
<dbReference type="Pfam" id="PF05721">
    <property type="entry name" value="PhyH"/>
    <property type="match status" value="1"/>
</dbReference>
<keyword evidence="3" id="KW-1185">Reference proteome</keyword>
<dbReference type="RefSeq" id="WP_338396967.1">
    <property type="nucleotide sequence ID" value="NZ_AP025292.1"/>
</dbReference>
<dbReference type="Proteomes" id="UP001354989">
    <property type="component" value="Chromosome"/>
</dbReference>
<protein>
    <recommendedName>
        <fullName evidence="4">Phytanoyl-CoA dioxygenase</fullName>
    </recommendedName>
</protein>
<evidence type="ECO:0008006" key="4">
    <source>
        <dbReference type="Google" id="ProtNLM"/>
    </source>
</evidence>
<evidence type="ECO:0000313" key="2">
    <source>
        <dbReference type="EMBL" id="BDC99719.1"/>
    </source>
</evidence>
<proteinExistence type="predicted"/>
<dbReference type="EMBL" id="AP025292">
    <property type="protein sequence ID" value="BDC99719.1"/>
    <property type="molecule type" value="Genomic_DNA"/>
</dbReference>
<name>A0ABM7VFI2_9BACT</name>